<proteinExistence type="predicted"/>
<reference evidence="2" key="2">
    <citation type="submission" date="2015-01" db="EMBL/GenBank/DDBJ databases">
        <title>Evolutionary Origins and Diversification of the Mycorrhizal Mutualists.</title>
        <authorList>
            <consortium name="DOE Joint Genome Institute"/>
            <consortium name="Mycorrhizal Genomics Consortium"/>
            <person name="Kohler A."/>
            <person name="Kuo A."/>
            <person name="Nagy L.G."/>
            <person name="Floudas D."/>
            <person name="Copeland A."/>
            <person name="Barry K.W."/>
            <person name="Cichocki N."/>
            <person name="Veneault-Fourrey C."/>
            <person name="LaButti K."/>
            <person name="Lindquist E.A."/>
            <person name="Lipzen A."/>
            <person name="Lundell T."/>
            <person name="Morin E."/>
            <person name="Murat C."/>
            <person name="Riley R."/>
            <person name="Ohm R."/>
            <person name="Sun H."/>
            <person name="Tunlid A."/>
            <person name="Henrissat B."/>
            <person name="Grigoriev I.V."/>
            <person name="Hibbett D.S."/>
            <person name="Martin F."/>
        </authorList>
    </citation>
    <scope>NUCLEOTIDE SEQUENCE [LARGE SCALE GENOMIC DNA]</scope>
    <source>
        <strain evidence="2">ATCC 200175</strain>
    </source>
</reference>
<evidence type="ECO:0000313" key="2">
    <source>
        <dbReference type="Proteomes" id="UP000053647"/>
    </source>
</evidence>
<dbReference type="HOGENOM" id="CLU_052380_3_1_1"/>
<keyword evidence="2" id="KW-1185">Reference proteome</keyword>
<accession>A0A0C9U892</accession>
<dbReference type="Proteomes" id="UP000053647">
    <property type="component" value="Unassembled WGS sequence"/>
</dbReference>
<name>A0A0C9U892_PAXIN</name>
<feature type="non-terminal residue" evidence="1">
    <location>
        <position position="1"/>
    </location>
</feature>
<sequence length="103" mass="12078">LMLNLHPNQRVHIRKHQDDPAAAWTTLKALYVQQKPGTCFMAYDEFFSIRNQEESLSAVTARVEQAISRIQELRPSAFTLKDLNNELSYMAMIRSLDKDYYHF</sequence>
<organism evidence="1 2">
    <name type="scientific">Paxillus involutus ATCC 200175</name>
    <dbReference type="NCBI Taxonomy" id="664439"/>
    <lineage>
        <taxon>Eukaryota</taxon>
        <taxon>Fungi</taxon>
        <taxon>Dikarya</taxon>
        <taxon>Basidiomycota</taxon>
        <taxon>Agaricomycotina</taxon>
        <taxon>Agaricomycetes</taxon>
        <taxon>Agaricomycetidae</taxon>
        <taxon>Boletales</taxon>
        <taxon>Paxilineae</taxon>
        <taxon>Paxillaceae</taxon>
        <taxon>Paxillus</taxon>
    </lineage>
</organism>
<dbReference type="OrthoDB" id="2673624at2759"/>
<feature type="non-terminal residue" evidence="1">
    <location>
        <position position="103"/>
    </location>
</feature>
<evidence type="ECO:0000313" key="1">
    <source>
        <dbReference type="EMBL" id="KIJ15291.1"/>
    </source>
</evidence>
<protein>
    <submittedName>
        <fullName evidence="1">Uncharacterized protein</fullName>
    </submittedName>
</protein>
<dbReference type="EMBL" id="KN819337">
    <property type="protein sequence ID" value="KIJ15291.1"/>
    <property type="molecule type" value="Genomic_DNA"/>
</dbReference>
<reference evidence="1 2" key="1">
    <citation type="submission" date="2014-06" db="EMBL/GenBank/DDBJ databases">
        <authorList>
            <consortium name="DOE Joint Genome Institute"/>
            <person name="Kuo A."/>
            <person name="Kohler A."/>
            <person name="Nagy L.G."/>
            <person name="Floudas D."/>
            <person name="Copeland A."/>
            <person name="Barry K.W."/>
            <person name="Cichocki N."/>
            <person name="Veneault-Fourrey C."/>
            <person name="LaButti K."/>
            <person name="Lindquist E.A."/>
            <person name="Lipzen A."/>
            <person name="Lundell T."/>
            <person name="Morin E."/>
            <person name="Murat C."/>
            <person name="Sun H."/>
            <person name="Tunlid A."/>
            <person name="Henrissat B."/>
            <person name="Grigoriev I.V."/>
            <person name="Hibbett D.S."/>
            <person name="Martin F."/>
            <person name="Nordberg H.P."/>
            <person name="Cantor M.N."/>
            <person name="Hua S.X."/>
        </authorList>
    </citation>
    <scope>NUCLEOTIDE SEQUENCE [LARGE SCALE GENOMIC DNA]</scope>
    <source>
        <strain evidence="1 2">ATCC 200175</strain>
    </source>
</reference>
<gene>
    <name evidence="1" type="ORF">PAXINDRAFT_60247</name>
</gene>
<dbReference type="AlphaFoldDB" id="A0A0C9U892"/>